<evidence type="ECO:0000313" key="3">
    <source>
        <dbReference type="Proteomes" id="UP000736328"/>
    </source>
</evidence>
<dbReference type="AlphaFoldDB" id="A0A933IBA9"/>
<keyword evidence="1" id="KW-0812">Transmembrane</keyword>
<proteinExistence type="predicted"/>
<accession>A0A933IBA9</accession>
<dbReference type="EMBL" id="JACQXR010000083">
    <property type="protein sequence ID" value="MBI4726808.1"/>
    <property type="molecule type" value="Genomic_DNA"/>
</dbReference>
<organism evidence="2 3">
    <name type="scientific">candidate division TA06 bacterium</name>
    <dbReference type="NCBI Taxonomy" id="2250710"/>
    <lineage>
        <taxon>Bacteria</taxon>
        <taxon>Bacteria division TA06</taxon>
    </lineage>
</organism>
<evidence type="ECO:0000313" key="2">
    <source>
        <dbReference type="EMBL" id="MBI4726808.1"/>
    </source>
</evidence>
<comment type="caution">
    <text evidence="2">The sequence shown here is derived from an EMBL/GenBank/DDBJ whole genome shotgun (WGS) entry which is preliminary data.</text>
</comment>
<dbReference type="Proteomes" id="UP000736328">
    <property type="component" value="Unassembled WGS sequence"/>
</dbReference>
<evidence type="ECO:0008006" key="4">
    <source>
        <dbReference type="Google" id="ProtNLM"/>
    </source>
</evidence>
<reference evidence="2" key="1">
    <citation type="submission" date="2020-07" db="EMBL/GenBank/DDBJ databases">
        <title>Huge and variable diversity of episymbiotic CPR bacteria and DPANN archaea in groundwater ecosystems.</title>
        <authorList>
            <person name="He C.Y."/>
            <person name="Keren R."/>
            <person name="Whittaker M."/>
            <person name="Farag I.F."/>
            <person name="Doudna J."/>
            <person name="Cate J.H.D."/>
            <person name="Banfield J.F."/>
        </authorList>
    </citation>
    <scope>NUCLEOTIDE SEQUENCE</scope>
    <source>
        <strain evidence="2">NC_groundwater_1520_Pr4_B-0.1um_53_5</strain>
    </source>
</reference>
<evidence type="ECO:0000256" key="1">
    <source>
        <dbReference type="SAM" id="Phobius"/>
    </source>
</evidence>
<gene>
    <name evidence="2" type="ORF">HY768_06240</name>
</gene>
<keyword evidence="1" id="KW-0472">Membrane</keyword>
<sequence length="103" mass="11760">MLAFFIIYGKKVYAYISIFWVLAFLFFLISLLTWRSQHQRLPVVIIAAEVSALSGPGPEYKQIILVHDGTEGQIKKTRGDYLLIQMPGGIGGWVKKEEVERIF</sequence>
<protein>
    <recommendedName>
        <fullName evidence="4">SH3 domain-containing protein</fullName>
    </recommendedName>
</protein>
<name>A0A933IBA9_UNCT6</name>
<keyword evidence="1" id="KW-1133">Transmembrane helix</keyword>
<feature type="transmembrane region" description="Helical" evidence="1">
    <location>
        <begin position="12"/>
        <end position="34"/>
    </location>
</feature>